<gene>
    <name evidence="1" type="ORF">PAMC26577_07670</name>
</gene>
<evidence type="ECO:0000313" key="2">
    <source>
        <dbReference type="Proteomes" id="UP000195221"/>
    </source>
</evidence>
<dbReference type="AlphaFoldDB" id="A0A242N1D9"/>
<accession>A0A242N1D9</accession>
<dbReference type="EMBL" id="NBTZ01000030">
    <property type="protein sequence ID" value="OTP77497.1"/>
    <property type="molecule type" value="Genomic_DNA"/>
</dbReference>
<proteinExistence type="predicted"/>
<dbReference type="Proteomes" id="UP000195221">
    <property type="component" value="Unassembled WGS sequence"/>
</dbReference>
<name>A0A242N1D9_CABSO</name>
<protein>
    <submittedName>
        <fullName evidence="1">Uncharacterized protein</fullName>
    </submittedName>
</protein>
<evidence type="ECO:0000313" key="1">
    <source>
        <dbReference type="EMBL" id="OTP77497.1"/>
    </source>
</evidence>
<organism evidence="1 2">
    <name type="scientific">Caballeronia sordidicola</name>
    <name type="common">Burkholderia sordidicola</name>
    <dbReference type="NCBI Taxonomy" id="196367"/>
    <lineage>
        <taxon>Bacteria</taxon>
        <taxon>Pseudomonadati</taxon>
        <taxon>Pseudomonadota</taxon>
        <taxon>Betaproteobacteria</taxon>
        <taxon>Burkholderiales</taxon>
        <taxon>Burkholderiaceae</taxon>
        <taxon>Caballeronia</taxon>
    </lineage>
</organism>
<comment type="caution">
    <text evidence="1">The sequence shown here is derived from an EMBL/GenBank/DDBJ whole genome shotgun (WGS) entry which is preliminary data.</text>
</comment>
<sequence>MQIEVSYFHMWASEIVGNPHFFLATMYAERGRTSANQESVR</sequence>
<reference evidence="1 2" key="1">
    <citation type="submission" date="2017-03" db="EMBL/GenBank/DDBJ databases">
        <title>Genome analysis of strain PAMC 26577.</title>
        <authorList>
            <person name="Oh H.-M."/>
            <person name="Yang J.-A."/>
        </authorList>
    </citation>
    <scope>NUCLEOTIDE SEQUENCE [LARGE SCALE GENOMIC DNA]</scope>
    <source>
        <strain evidence="1 2">PAMC 26577</strain>
    </source>
</reference>